<feature type="region of interest" description="Disordered" evidence="1">
    <location>
        <begin position="168"/>
        <end position="197"/>
    </location>
</feature>
<organism evidence="2 3">
    <name type="scientific">Cirrhinus mrigala</name>
    <name type="common">Mrigala</name>
    <dbReference type="NCBI Taxonomy" id="683832"/>
    <lineage>
        <taxon>Eukaryota</taxon>
        <taxon>Metazoa</taxon>
        <taxon>Chordata</taxon>
        <taxon>Craniata</taxon>
        <taxon>Vertebrata</taxon>
        <taxon>Euteleostomi</taxon>
        <taxon>Actinopterygii</taxon>
        <taxon>Neopterygii</taxon>
        <taxon>Teleostei</taxon>
        <taxon>Ostariophysi</taxon>
        <taxon>Cypriniformes</taxon>
        <taxon>Cyprinidae</taxon>
        <taxon>Labeoninae</taxon>
        <taxon>Labeonini</taxon>
        <taxon>Cirrhinus</taxon>
    </lineage>
</organism>
<comment type="caution">
    <text evidence="2">The sequence shown here is derived from an EMBL/GenBank/DDBJ whole genome shotgun (WGS) entry which is preliminary data.</text>
</comment>
<accession>A0ABD0NJH2</accession>
<reference evidence="2 3" key="1">
    <citation type="submission" date="2024-05" db="EMBL/GenBank/DDBJ databases">
        <title>Genome sequencing and assembly of Indian major carp, Cirrhinus mrigala (Hamilton, 1822).</title>
        <authorList>
            <person name="Mohindra V."/>
            <person name="Chowdhury L.M."/>
            <person name="Lal K."/>
            <person name="Jena J.K."/>
        </authorList>
    </citation>
    <scope>NUCLEOTIDE SEQUENCE [LARGE SCALE GENOMIC DNA]</scope>
    <source>
        <strain evidence="2">CM1030</strain>
        <tissue evidence="2">Blood</tissue>
    </source>
</reference>
<gene>
    <name evidence="2" type="ORF">M9458_041539</name>
</gene>
<feature type="non-terminal residue" evidence="2">
    <location>
        <position position="1"/>
    </location>
</feature>
<name>A0ABD0NJH2_CIRMR</name>
<feature type="region of interest" description="Disordered" evidence="1">
    <location>
        <begin position="20"/>
        <end position="62"/>
    </location>
</feature>
<keyword evidence="3" id="KW-1185">Reference proteome</keyword>
<proteinExistence type="predicted"/>
<evidence type="ECO:0000313" key="3">
    <source>
        <dbReference type="Proteomes" id="UP001529510"/>
    </source>
</evidence>
<feature type="compositionally biased region" description="Polar residues" evidence="1">
    <location>
        <begin position="171"/>
        <end position="183"/>
    </location>
</feature>
<feature type="compositionally biased region" description="Low complexity" evidence="1">
    <location>
        <begin position="188"/>
        <end position="197"/>
    </location>
</feature>
<feature type="compositionally biased region" description="Polar residues" evidence="1">
    <location>
        <begin position="26"/>
        <end position="36"/>
    </location>
</feature>
<dbReference type="Proteomes" id="UP001529510">
    <property type="component" value="Unassembled WGS sequence"/>
</dbReference>
<dbReference type="EMBL" id="JAMKFB020000021">
    <property type="protein sequence ID" value="KAL0162143.1"/>
    <property type="molecule type" value="Genomic_DNA"/>
</dbReference>
<sequence length="240" mass="26652">ELKQDISSFRYEVLDLLGNRKPPRRTYSSSSENTQQDETAEPEEDDDEEEGDRSKASTSFSQCYRRNRESQFSVSALFKSIPESNGLRNNISHSSAFVRTSSRLQRFSRSKKNSLQRLGMLMSRMNGHIPDQNVETPGDQQSAYSISDQMLSKVTRSEMHLHTLGLGAPETEQNPMQAGSQRANGRDSLLLQPPSHSLPPLHCASSLTASSAQLLASSDDLCHGWVGPCDSLGSSSWEQE</sequence>
<dbReference type="AlphaFoldDB" id="A0ABD0NJH2"/>
<protein>
    <submittedName>
        <fullName evidence="2">Uncharacterized protein</fullName>
    </submittedName>
</protein>
<evidence type="ECO:0000256" key="1">
    <source>
        <dbReference type="SAM" id="MobiDB-lite"/>
    </source>
</evidence>
<evidence type="ECO:0000313" key="2">
    <source>
        <dbReference type="EMBL" id="KAL0162143.1"/>
    </source>
</evidence>
<feature type="non-terminal residue" evidence="2">
    <location>
        <position position="240"/>
    </location>
</feature>
<feature type="compositionally biased region" description="Acidic residues" evidence="1">
    <location>
        <begin position="38"/>
        <end position="51"/>
    </location>
</feature>